<dbReference type="Proteomes" id="UP001244207">
    <property type="component" value="Unassembled WGS sequence"/>
</dbReference>
<evidence type="ECO:0000313" key="2">
    <source>
        <dbReference type="Proteomes" id="UP001244207"/>
    </source>
</evidence>
<gene>
    <name evidence="1" type="ORF">BDZ83DRAFT_589328</name>
</gene>
<name>A0AAD8U8Z3_GLOAC</name>
<organism evidence="1 2">
    <name type="scientific">Glomerella acutata</name>
    <name type="common">Colletotrichum acutatum</name>
    <dbReference type="NCBI Taxonomy" id="27357"/>
    <lineage>
        <taxon>Eukaryota</taxon>
        <taxon>Fungi</taxon>
        <taxon>Dikarya</taxon>
        <taxon>Ascomycota</taxon>
        <taxon>Pezizomycotina</taxon>
        <taxon>Sordariomycetes</taxon>
        <taxon>Hypocreomycetidae</taxon>
        <taxon>Glomerellales</taxon>
        <taxon>Glomerellaceae</taxon>
        <taxon>Colletotrichum</taxon>
        <taxon>Colletotrichum acutatum species complex</taxon>
    </lineage>
</organism>
<proteinExistence type="predicted"/>
<evidence type="ECO:0000313" key="1">
    <source>
        <dbReference type="EMBL" id="KAK1713386.1"/>
    </source>
</evidence>
<dbReference type="EMBL" id="JAHMHS010000138">
    <property type="protein sequence ID" value="KAK1713386.1"/>
    <property type="molecule type" value="Genomic_DNA"/>
</dbReference>
<protein>
    <submittedName>
        <fullName evidence="1">Uncharacterized protein</fullName>
    </submittedName>
</protein>
<keyword evidence="2" id="KW-1185">Reference proteome</keyword>
<reference evidence="1" key="1">
    <citation type="submission" date="2021-12" db="EMBL/GenBank/DDBJ databases">
        <title>Comparative genomics, transcriptomics and evolutionary studies reveal genomic signatures of adaptation to plant cell wall in hemibiotrophic fungi.</title>
        <authorList>
            <consortium name="DOE Joint Genome Institute"/>
            <person name="Baroncelli R."/>
            <person name="Diaz J.F."/>
            <person name="Benocci T."/>
            <person name="Peng M."/>
            <person name="Battaglia E."/>
            <person name="Haridas S."/>
            <person name="Andreopoulos W."/>
            <person name="Labutti K."/>
            <person name="Pangilinan J."/>
            <person name="Floch G.L."/>
            <person name="Makela M.R."/>
            <person name="Henrissat B."/>
            <person name="Grigoriev I.V."/>
            <person name="Crouch J.A."/>
            <person name="De Vries R.P."/>
            <person name="Sukno S.A."/>
            <person name="Thon M.R."/>
        </authorList>
    </citation>
    <scope>NUCLEOTIDE SEQUENCE</scope>
    <source>
        <strain evidence="1">CBS 112980</strain>
    </source>
</reference>
<dbReference type="AlphaFoldDB" id="A0AAD8U8Z3"/>
<comment type="caution">
    <text evidence="1">The sequence shown here is derived from an EMBL/GenBank/DDBJ whole genome shotgun (WGS) entry which is preliminary data.</text>
</comment>
<dbReference type="RefSeq" id="XP_060359712.1">
    <property type="nucleotide sequence ID" value="XM_060506225.1"/>
</dbReference>
<sequence>MCNYTKRELHCGHVRYIVSEWCVVYSSTHRPCPPLVTFHEVRGDGICGDCKPSTPVAWESMINR</sequence>
<accession>A0AAD8U8Z3</accession>
<dbReference type="GeneID" id="85390124"/>